<keyword evidence="2" id="KW-0472">Membrane</keyword>
<organism evidence="3 4">
    <name type="scientific">Striga asiatica</name>
    <name type="common">Asiatic witchweed</name>
    <name type="synonym">Buchnera asiatica</name>
    <dbReference type="NCBI Taxonomy" id="4170"/>
    <lineage>
        <taxon>Eukaryota</taxon>
        <taxon>Viridiplantae</taxon>
        <taxon>Streptophyta</taxon>
        <taxon>Embryophyta</taxon>
        <taxon>Tracheophyta</taxon>
        <taxon>Spermatophyta</taxon>
        <taxon>Magnoliopsida</taxon>
        <taxon>eudicotyledons</taxon>
        <taxon>Gunneridae</taxon>
        <taxon>Pentapetalae</taxon>
        <taxon>asterids</taxon>
        <taxon>lamiids</taxon>
        <taxon>Lamiales</taxon>
        <taxon>Orobanchaceae</taxon>
        <taxon>Buchnereae</taxon>
        <taxon>Striga</taxon>
    </lineage>
</organism>
<evidence type="ECO:0000256" key="1">
    <source>
        <dbReference type="SAM" id="MobiDB-lite"/>
    </source>
</evidence>
<gene>
    <name evidence="3" type="ORF">STAS_19614</name>
</gene>
<feature type="region of interest" description="Disordered" evidence="1">
    <location>
        <begin position="126"/>
        <end position="147"/>
    </location>
</feature>
<dbReference type="AlphaFoldDB" id="A0A5A7QFX1"/>
<dbReference type="EMBL" id="BKCP01006449">
    <property type="protein sequence ID" value="GER42791.1"/>
    <property type="molecule type" value="Genomic_DNA"/>
</dbReference>
<dbReference type="Pfam" id="PF12428">
    <property type="entry name" value="DUF3675"/>
    <property type="match status" value="1"/>
</dbReference>
<dbReference type="GO" id="GO:0016020">
    <property type="term" value="C:membrane"/>
    <property type="evidence" value="ECO:0007669"/>
    <property type="project" value="TreeGrafter"/>
</dbReference>
<accession>A0A5A7QFX1</accession>
<dbReference type="PANTHER" id="PTHR23012:SF180">
    <property type="entry name" value="RING_FYVE_PHD ZINC FINGER SUPERFAMILY PROTEIN"/>
    <property type="match status" value="1"/>
</dbReference>
<keyword evidence="2" id="KW-0812">Transmembrane</keyword>
<dbReference type="Proteomes" id="UP000325081">
    <property type="component" value="Unassembled WGS sequence"/>
</dbReference>
<evidence type="ECO:0000313" key="4">
    <source>
        <dbReference type="Proteomes" id="UP000325081"/>
    </source>
</evidence>
<dbReference type="OrthoDB" id="264354at2759"/>
<keyword evidence="2" id="KW-1133">Transmembrane helix</keyword>
<dbReference type="GO" id="GO:0004842">
    <property type="term" value="F:ubiquitin-protein transferase activity"/>
    <property type="evidence" value="ECO:0007669"/>
    <property type="project" value="TreeGrafter"/>
</dbReference>
<keyword evidence="4" id="KW-1185">Reference proteome</keyword>
<feature type="transmembrane region" description="Helical" evidence="2">
    <location>
        <begin position="66"/>
        <end position="86"/>
    </location>
</feature>
<proteinExistence type="predicted"/>
<evidence type="ECO:0000313" key="3">
    <source>
        <dbReference type="EMBL" id="GER42791.1"/>
    </source>
</evidence>
<dbReference type="GO" id="GO:0016567">
    <property type="term" value="P:protein ubiquitination"/>
    <property type="evidence" value="ECO:0007669"/>
    <property type="project" value="TreeGrafter"/>
</dbReference>
<evidence type="ECO:0000256" key="2">
    <source>
        <dbReference type="SAM" id="Phobius"/>
    </source>
</evidence>
<feature type="transmembrane region" description="Helical" evidence="2">
    <location>
        <begin position="92"/>
        <end position="113"/>
    </location>
</feature>
<protein>
    <submittedName>
        <fullName evidence="3">RING/FYVE/PHD zinc finger superfamily protein</fullName>
    </submittedName>
</protein>
<sequence>MKFEPGYTSPPKKTHQIETTVTIRESLVVPRNEEEQENRGQILETEDYESECASEADKSAACCRSVALILTALLLARHLFAVVIGGDEAYPFSLLTVIIVKASGIILPMYILLRISAVLHNSIRHHHQRSDSEPEDEDGEQHNELRA</sequence>
<dbReference type="PANTHER" id="PTHR23012">
    <property type="entry name" value="RING/FYVE/PHD ZINC FINGER DOMAIN-CONTAINING"/>
    <property type="match status" value="1"/>
</dbReference>
<dbReference type="InterPro" id="IPR022143">
    <property type="entry name" value="DUF3675"/>
</dbReference>
<reference evidence="4" key="1">
    <citation type="journal article" date="2019" name="Curr. Biol.">
        <title>Genome Sequence of Striga asiatica Provides Insight into the Evolution of Plant Parasitism.</title>
        <authorList>
            <person name="Yoshida S."/>
            <person name="Kim S."/>
            <person name="Wafula E.K."/>
            <person name="Tanskanen J."/>
            <person name="Kim Y.M."/>
            <person name="Honaas L."/>
            <person name="Yang Z."/>
            <person name="Spallek T."/>
            <person name="Conn C.E."/>
            <person name="Ichihashi Y."/>
            <person name="Cheong K."/>
            <person name="Cui S."/>
            <person name="Der J.P."/>
            <person name="Gundlach H."/>
            <person name="Jiao Y."/>
            <person name="Hori C."/>
            <person name="Ishida J.K."/>
            <person name="Kasahara H."/>
            <person name="Kiba T."/>
            <person name="Kim M.S."/>
            <person name="Koo N."/>
            <person name="Laohavisit A."/>
            <person name="Lee Y.H."/>
            <person name="Lumba S."/>
            <person name="McCourt P."/>
            <person name="Mortimer J.C."/>
            <person name="Mutuku J.M."/>
            <person name="Nomura T."/>
            <person name="Sasaki-Sekimoto Y."/>
            <person name="Seto Y."/>
            <person name="Wang Y."/>
            <person name="Wakatake T."/>
            <person name="Sakakibara H."/>
            <person name="Demura T."/>
            <person name="Yamaguchi S."/>
            <person name="Yoneyama K."/>
            <person name="Manabe R.I."/>
            <person name="Nelson D.C."/>
            <person name="Schulman A.H."/>
            <person name="Timko M.P."/>
            <person name="dePamphilis C.W."/>
            <person name="Choi D."/>
            <person name="Shirasu K."/>
        </authorList>
    </citation>
    <scope>NUCLEOTIDE SEQUENCE [LARGE SCALE GENOMIC DNA]</scope>
    <source>
        <strain evidence="4">cv. UVA1</strain>
    </source>
</reference>
<name>A0A5A7QFX1_STRAF</name>
<dbReference type="InterPro" id="IPR033275">
    <property type="entry name" value="MARCH-like"/>
</dbReference>
<comment type="caution">
    <text evidence="3">The sequence shown here is derived from an EMBL/GenBank/DDBJ whole genome shotgun (WGS) entry which is preliminary data.</text>
</comment>